<dbReference type="InterPro" id="IPR032472">
    <property type="entry name" value="ArgoL2"/>
</dbReference>
<dbReference type="Proteomes" id="UP000095287">
    <property type="component" value="Unplaced"/>
</dbReference>
<dbReference type="Gene3D" id="2.170.260.10">
    <property type="entry name" value="paz domain"/>
    <property type="match status" value="1"/>
</dbReference>
<accession>A0A1I7ZXV3</accession>
<dbReference type="InterPro" id="IPR036085">
    <property type="entry name" value="PAZ_dom_sf"/>
</dbReference>
<dbReference type="GO" id="GO:0003723">
    <property type="term" value="F:RNA binding"/>
    <property type="evidence" value="ECO:0007669"/>
    <property type="project" value="InterPro"/>
</dbReference>
<dbReference type="PROSITE" id="PS50821">
    <property type="entry name" value="PAZ"/>
    <property type="match status" value="1"/>
</dbReference>
<protein>
    <submittedName>
        <fullName evidence="4">PAZ domain-containing protein</fullName>
    </submittedName>
</protein>
<keyword evidence="3" id="KW-1185">Reference proteome</keyword>
<dbReference type="CDD" id="cd02846">
    <property type="entry name" value="PAZ_argonaute_like"/>
    <property type="match status" value="1"/>
</dbReference>
<dbReference type="SUPFAM" id="SSF101690">
    <property type="entry name" value="PAZ domain"/>
    <property type="match status" value="1"/>
</dbReference>
<proteinExistence type="predicted"/>
<organism evidence="3 4">
    <name type="scientific">Steinernema glaseri</name>
    <dbReference type="NCBI Taxonomy" id="37863"/>
    <lineage>
        <taxon>Eukaryota</taxon>
        <taxon>Metazoa</taxon>
        <taxon>Ecdysozoa</taxon>
        <taxon>Nematoda</taxon>
        <taxon>Chromadorea</taxon>
        <taxon>Rhabditida</taxon>
        <taxon>Tylenchina</taxon>
        <taxon>Panagrolaimomorpha</taxon>
        <taxon>Strongyloidoidea</taxon>
        <taxon>Steinernematidae</taxon>
        <taxon>Steinernema</taxon>
    </lineage>
</organism>
<dbReference type="InterPro" id="IPR003100">
    <property type="entry name" value="PAZ_dom"/>
</dbReference>
<evidence type="ECO:0000256" key="1">
    <source>
        <dbReference type="SAM" id="MobiDB-lite"/>
    </source>
</evidence>
<dbReference type="Pfam" id="PF16488">
    <property type="entry name" value="ArgoL2"/>
    <property type="match status" value="1"/>
</dbReference>
<evidence type="ECO:0000313" key="3">
    <source>
        <dbReference type="Proteomes" id="UP000095287"/>
    </source>
</evidence>
<name>A0A1I7ZXV3_9BILA</name>
<dbReference type="WBParaSite" id="L893_g30993.t1">
    <property type="protein sequence ID" value="L893_g30993.t1"/>
    <property type="gene ID" value="L893_g30993"/>
</dbReference>
<dbReference type="Gene3D" id="3.40.50.2300">
    <property type="match status" value="1"/>
</dbReference>
<dbReference type="SMART" id="SM00949">
    <property type="entry name" value="PAZ"/>
    <property type="match status" value="1"/>
</dbReference>
<evidence type="ECO:0000259" key="2">
    <source>
        <dbReference type="PROSITE" id="PS50821"/>
    </source>
</evidence>
<reference evidence="4" key="1">
    <citation type="submission" date="2016-11" db="UniProtKB">
        <authorList>
            <consortium name="WormBaseParasite"/>
        </authorList>
    </citation>
    <scope>IDENTIFICATION</scope>
</reference>
<feature type="compositionally biased region" description="Polar residues" evidence="1">
    <location>
        <begin position="1"/>
        <end position="12"/>
    </location>
</feature>
<feature type="domain" description="PAZ" evidence="2">
    <location>
        <begin position="267"/>
        <end position="374"/>
    </location>
</feature>
<dbReference type="Pfam" id="PF02170">
    <property type="entry name" value="PAZ"/>
    <property type="match status" value="1"/>
</dbReference>
<feature type="region of interest" description="Disordered" evidence="1">
    <location>
        <begin position="1"/>
        <end position="28"/>
    </location>
</feature>
<dbReference type="AlphaFoldDB" id="A0A1I7ZXV3"/>
<sequence>MSRRTGGTSTLYESRDSSEQSDVDFAKRPQNGVNGHVIDVTANCCRIEFADKVVGRQLYKYAVEMRINGKQFTSPSILRRIFWKVVDKHRNVFPGYGIVFDDRDSLFSLRSIPVNKLELHFGRDDTSTITLELKNEILFEVGREYGELQVAFLNALLTQAERCSIGSTADSARAGSSSTSVSVQGEPQKIFVVRDNLFFVPGNGVEASYIGRGLEMWYALHSLVSLGERSEAIVNYDKKCGVFLKMKMPILEYYVCFVNGRRRLEPQDYERLRSKSLNARQRSELKDSLKGLSFIATYGAKMHYKFYDLLETGARTTFFEWENREDGTKERISVAHYFQKHWDVQLQLPDFPLIQVAPHTKRIYIPMELLMISDRPQRFRKPLPDDCMAEALKVATITPRERFLTIQRLMEKIQINEKSRFMEKFGVAVDKRMIRTDARVLPLPVLTVMDGQEQFKPDPRASWKLDKVQSNGDQKTVIGVIVDNEIRDSMGAQFVNHFNVLVTACREIGVQFVDEGYFEPCSTFFLKSREDIERKVEDLLGILRREYRDIGYYKILILFVTSERNDLNYGDLKATCELQYRVVLEKTFRKIIDKRSNPRTVGLLPSATARNIALKINVKLGGVTTAALPRQLEQNGTLSLHPRNQRSSSVSTCLTVERKAKCRSLPCPDQLI</sequence>
<evidence type="ECO:0000313" key="4">
    <source>
        <dbReference type="WBParaSite" id="L893_g30993.t1"/>
    </source>
</evidence>
<dbReference type="PANTHER" id="PTHR22891">
    <property type="entry name" value="EUKARYOTIC TRANSLATION INITIATION FACTOR 2C"/>
    <property type="match status" value="1"/>
</dbReference>